<evidence type="ECO:0000313" key="2">
    <source>
        <dbReference type="Proteomes" id="UP000828390"/>
    </source>
</evidence>
<sequence>MDTLEFVLVRENSSRGDPTEIDNGRSSEMTKSLTSHHYKSYLVSMVHKLRTNTEVPLGLTDYEQTCIKNYIDEQACICKQSEVNQCSVLPTSMGTSSNTATLRQTLQCVMRLYRSLTTYWSSG</sequence>
<dbReference type="AlphaFoldDB" id="A0A9D4ECI3"/>
<evidence type="ECO:0000313" key="1">
    <source>
        <dbReference type="EMBL" id="KAH3777837.1"/>
    </source>
</evidence>
<comment type="caution">
    <text evidence="1">The sequence shown here is derived from an EMBL/GenBank/DDBJ whole genome shotgun (WGS) entry which is preliminary data.</text>
</comment>
<protein>
    <submittedName>
        <fullName evidence="1">Uncharacterized protein</fullName>
    </submittedName>
</protein>
<dbReference type="Gene3D" id="2.30.29.30">
    <property type="entry name" value="Pleckstrin-homology domain (PH domain)/Phosphotyrosine-binding domain (PTB)"/>
    <property type="match status" value="1"/>
</dbReference>
<proteinExistence type="predicted"/>
<dbReference type="EMBL" id="JAIWYP010000009">
    <property type="protein sequence ID" value="KAH3777837.1"/>
    <property type="molecule type" value="Genomic_DNA"/>
</dbReference>
<dbReference type="Proteomes" id="UP000828390">
    <property type="component" value="Unassembled WGS sequence"/>
</dbReference>
<accession>A0A9D4ECI3</accession>
<organism evidence="1 2">
    <name type="scientific">Dreissena polymorpha</name>
    <name type="common">Zebra mussel</name>
    <name type="synonym">Mytilus polymorpha</name>
    <dbReference type="NCBI Taxonomy" id="45954"/>
    <lineage>
        <taxon>Eukaryota</taxon>
        <taxon>Metazoa</taxon>
        <taxon>Spiralia</taxon>
        <taxon>Lophotrochozoa</taxon>
        <taxon>Mollusca</taxon>
        <taxon>Bivalvia</taxon>
        <taxon>Autobranchia</taxon>
        <taxon>Heteroconchia</taxon>
        <taxon>Euheterodonta</taxon>
        <taxon>Imparidentia</taxon>
        <taxon>Neoheterodontei</taxon>
        <taxon>Myida</taxon>
        <taxon>Dreissenoidea</taxon>
        <taxon>Dreissenidae</taxon>
        <taxon>Dreissena</taxon>
    </lineage>
</organism>
<dbReference type="InterPro" id="IPR011993">
    <property type="entry name" value="PH-like_dom_sf"/>
</dbReference>
<keyword evidence="2" id="KW-1185">Reference proteome</keyword>
<reference evidence="1" key="1">
    <citation type="journal article" date="2019" name="bioRxiv">
        <title>The Genome of the Zebra Mussel, Dreissena polymorpha: A Resource for Invasive Species Research.</title>
        <authorList>
            <person name="McCartney M.A."/>
            <person name="Auch B."/>
            <person name="Kono T."/>
            <person name="Mallez S."/>
            <person name="Zhang Y."/>
            <person name="Obille A."/>
            <person name="Becker A."/>
            <person name="Abrahante J.E."/>
            <person name="Garbe J."/>
            <person name="Badalamenti J.P."/>
            <person name="Herman A."/>
            <person name="Mangelson H."/>
            <person name="Liachko I."/>
            <person name="Sullivan S."/>
            <person name="Sone E.D."/>
            <person name="Koren S."/>
            <person name="Silverstein K.A.T."/>
            <person name="Beckman K.B."/>
            <person name="Gohl D.M."/>
        </authorList>
    </citation>
    <scope>NUCLEOTIDE SEQUENCE</scope>
    <source>
        <strain evidence="1">Duluth1</strain>
        <tissue evidence="1">Whole animal</tissue>
    </source>
</reference>
<gene>
    <name evidence="1" type="ORF">DPMN_179285</name>
</gene>
<reference evidence="1" key="2">
    <citation type="submission" date="2020-11" db="EMBL/GenBank/DDBJ databases">
        <authorList>
            <person name="McCartney M.A."/>
            <person name="Auch B."/>
            <person name="Kono T."/>
            <person name="Mallez S."/>
            <person name="Becker A."/>
            <person name="Gohl D.M."/>
            <person name="Silverstein K.A.T."/>
            <person name="Koren S."/>
            <person name="Bechman K.B."/>
            <person name="Herman A."/>
            <person name="Abrahante J.E."/>
            <person name="Garbe J."/>
        </authorList>
    </citation>
    <scope>NUCLEOTIDE SEQUENCE</scope>
    <source>
        <strain evidence="1">Duluth1</strain>
        <tissue evidence="1">Whole animal</tissue>
    </source>
</reference>
<name>A0A9D4ECI3_DREPO</name>